<keyword evidence="1" id="KW-0255">Endonuclease</keyword>
<proteinExistence type="predicted"/>
<dbReference type="Proteomes" id="UP001228403">
    <property type="component" value="Unassembled WGS sequence"/>
</dbReference>
<dbReference type="EC" id="3.1.21.-" evidence="1"/>
<sequence length="361" mass="41552">MMTATRREWSELYTFFTILSQGYLAAGTAEGTEGARLPVALVQRQEHDGTRRYVIGAEEIHIQGTEIDERFPREDFATVADMILEALSTVHDEEIEAPEGVEGFLNAVRIYDLEAMTDDRTDLYVAFWHPEAPLVGLRIYSRLCATDPLLDGGRTANLKMEQTGIRFSQPAVYKINYTDDPDNPAEVARRMLYIESMGGIFKYSDVCDRVFRSNLHMIDLHFPRVLCEMLRIFHLDQIARIDELTALIEERNPLKIKTELIQKHGYYRHKMKQFLVALALGLRPAKIYTGRDSAVSGILMVGADGRVVVYQKSDKDVFADYLFTHTRLEKGLPDKDKYGYLERENKLYYFKLNLKIGFVRR</sequence>
<comment type="caution">
    <text evidence="1">The sequence shown here is derived from an EMBL/GenBank/DDBJ whole genome shotgun (WGS) entry which is preliminary data.</text>
</comment>
<keyword evidence="2" id="KW-1185">Reference proteome</keyword>
<dbReference type="GO" id="GO:0016787">
    <property type="term" value="F:hydrolase activity"/>
    <property type="evidence" value="ECO:0007669"/>
    <property type="project" value="UniProtKB-KW"/>
</dbReference>
<evidence type="ECO:0000313" key="1">
    <source>
        <dbReference type="EMBL" id="MDM8144844.1"/>
    </source>
</evidence>
<organism evidence="1 2">
    <name type="scientific">Bacteroides eggerthii</name>
    <dbReference type="NCBI Taxonomy" id="28111"/>
    <lineage>
        <taxon>Bacteria</taxon>
        <taxon>Pseudomonadati</taxon>
        <taxon>Bacteroidota</taxon>
        <taxon>Bacteroidia</taxon>
        <taxon>Bacteroidales</taxon>
        <taxon>Bacteroidaceae</taxon>
        <taxon>Bacteroides</taxon>
    </lineage>
</organism>
<dbReference type="InterPro" id="IPR019062">
    <property type="entry name" value="Restrct_endonuc_II_HpaII"/>
</dbReference>
<protein>
    <submittedName>
        <fullName evidence="1">HpaII family restriction endonuclease</fullName>
        <ecNumber evidence="1">3.1.21.-</ecNumber>
    </submittedName>
</protein>
<accession>A0ABT7U2W2</accession>
<evidence type="ECO:0000313" key="2">
    <source>
        <dbReference type="Proteomes" id="UP001228403"/>
    </source>
</evidence>
<keyword evidence="1" id="KW-0378">Hydrolase</keyword>
<reference evidence="2" key="1">
    <citation type="submission" date="2023-07" db="EMBL/GenBank/DDBJ databases">
        <title>Identification and characterization of horizontal gene transfer across gut microbiota members of farm animals based on homology search.</title>
        <authorList>
            <person name="Schwarzerova J."/>
            <person name="Nykrynova M."/>
            <person name="Jureckova K."/>
            <person name="Cejkova D."/>
            <person name="Rychlik I."/>
        </authorList>
    </citation>
    <scope>NUCLEOTIDE SEQUENCE [LARGE SCALE GENOMIC DNA]</scope>
    <source>
        <strain evidence="2">ET4</strain>
    </source>
</reference>
<name>A0ABT7U2W2_9BACE</name>
<keyword evidence="1" id="KW-0540">Nuclease</keyword>
<dbReference type="GO" id="GO:0004519">
    <property type="term" value="F:endonuclease activity"/>
    <property type="evidence" value="ECO:0007669"/>
    <property type="project" value="UniProtKB-KW"/>
</dbReference>
<dbReference type="EMBL" id="JAUDCF010000003">
    <property type="protein sequence ID" value="MDM8144844.1"/>
    <property type="molecule type" value="Genomic_DNA"/>
</dbReference>
<gene>
    <name evidence="1" type="ORF">QUW02_02675</name>
</gene>
<dbReference type="Pfam" id="PF09561">
    <property type="entry name" value="RE_HpaII"/>
    <property type="match status" value="1"/>
</dbReference>